<dbReference type="Pfam" id="PF12833">
    <property type="entry name" value="HTH_18"/>
    <property type="match status" value="1"/>
</dbReference>
<dbReference type="PANTHER" id="PTHR11019">
    <property type="entry name" value="HTH-TYPE TRANSCRIPTIONAL REGULATOR NIMR"/>
    <property type="match status" value="1"/>
</dbReference>
<dbReference type="FunFam" id="1.10.10.60:FF:000132">
    <property type="entry name" value="AraC family transcriptional regulator"/>
    <property type="match status" value="1"/>
</dbReference>
<dbReference type="EMBL" id="CP047593">
    <property type="protein sequence ID" value="QHI68623.1"/>
    <property type="molecule type" value="Genomic_DNA"/>
</dbReference>
<evidence type="ECO:0000259" key="5">
    <source>
        <dbReference type="PROSITE" id="PS01124"/>
    </source>
</evidence>
<keyword evidence="2" id="KW-0805">Transcription regulation</keyword>
<dbReference type="SUPFAM" id="SSF51182">
    <property type="entry name" value="RmlC-like cupins"/>
    <property type="match status" value="1"/>
</dbReference>
<evidence type="ECO:0000313" key="7">
    <source>
        <dbReference type="Proteomes" id="UP000464954"/>
    </source>
</evidence>
<dbReference type="InterPro" id="IPR018060">
    <property type="entry name" value="HTH_AraC"/>
</dbReference>
<dbReference type="Pfam" id="PF02311">
    <property type="entry name" value="AraC_binding"/>
    <property type="match status" value="1"/>
</dbReference>
<evidence type="ECO:0000313" key="6">
    <source>
        <dbReference type="EMBL" id="QHI68623.1"/>
    </source>
</evidence>
<dbReference type="SUPFAM" id="SSF46689">
    <property type="entry name" value="Homeodomain-like"/>
    <property type="match status" value="1"/>
</dbReference>
<dbReference type="PRINTS" id="PR00032">
    <property type="entry name" value="HTHARAC"/>
</dbReference>
<proteinExistence type="predicted"/>
<evidence type="ECO:0000256" key="3">
    <source>
        <dbReference type="ARBA" id="ARBA00023125"/>
    </source>
</evidence>
<gene>
    <name evidence="6" type="ORF">GT409_03885</name>
</gene>
<evidence type="ECO:0000256" key="1">
    <source>
        <dbReference type="ARBA" id="ARBA00022491"/>
    </source>
</evidence>
<dbReference type="PROSITE" id="PS01124">
    <property type="entry name" value="HTH_ARAC_FAMILY_2"/>
    <property type="match status" value="1"/>
</dbReference>
<dbReference type="PROSITE" id="PS00041">
    <property type="entry name" value="HTH_ARAC_FAMILY_1"/>
    <property type="match status" value="1"/>
</dbReference>
<dbReference type="InterPro" id="IPR018062">
    <property type="entry name" value="HTH_AraC-typ_CS"/>
</dbReference>
<keyword evidence="3" id="KW-0238">DNA-binding</keyword>
<dbReference type="Gene3D" id="2.60.120.10">
    <property type="entry name" value="Jelly Rolls"/>
    <property type="match status" value="1"/>
</dbReference>
<dbReference type="GO" id="GO:0043565">
    <property type="term" value="F:sequence-specific DNA binding"/>
    <property type="evidence" value="ECO:0007669"/>
    <property type="project" value="InterPro"/>
</dbReference>
<keyword evidence="7" id="KW-1185">Reference proteome</keyword>
<evidence type="ECO:0000256" key="4">
    <source>
        <dbReference type="ARBA" id="ARBA00023163"/>
    </source>
</evidence>
<dbReference type="PANTHER" id="PTHR11019:SF159">
    <property type="entry name" value="TRANSCRIPTIONAL REGULATOR-RELATED"/>
    <property type="match status" value="1"/>
</dbReference>
<name>A0A6P1M6J2_9BACT</name>
<organism evidence="6 7">
    <name type="scientific">Tichowtungia aerotolerans</name>
    <dbReference type="NCBI Taxonomy" id="2697043"/>
    <lineage>
        <taxon>Bacteria</taxon>
        <taxon>Pseudomonadati</taxon>
        <taxon>Kiritimatiellota</taxon>
        <taxon>Tichowtungiia</taxon>
        <taxon>Tichowtungiales</taxon>
        <taxon>Tichowtungiaceae</taxon>
        <taxon>Tichowtungia</taxon>
    </lineage>
</organism>
<keyword evidence="4" id="KW-0804">Transcription</keyword>
<dbReference type="KEGG" id="taer:GT409_03885"/>
<dbReference type="InterPro" id="IPR014710">
    <property type="entry name" value="RmlC-like_jellyroll"/>
</dbReference>
<dbReference type="AlphaFoldDB" id="A0A6P1M6J2"/>
<dbReference type="InterPro" id="IPR020449">
    <property type="entry name" value="Tscrpt_reg_AraC-type_HTH"/>
</dbReference>
<accession>A0A6P1M6J2</accession>
<keyword evidence="1" id="KW-0678">Repressor</keyword>
<sequence>MNMSKETSLPPVETGFIEDSSRPVISYCAEVKNAVCAASHAHPRAQVIFANRGVMRVITKENTWLVPPAQAVWIPSQVQHQVYFPGAVSIRNLFIDSTAAASLPEQCMVFNVTPLLRELILRVGETEGRMERSHLTARLMQVILDELQQIKPARLNLPMSDDVRLHKIMVNLIHSPDDNRTLDEWAQTAGAVSRTLSRLFLRETGMTFGEWRTRLRLLEAIDRLSQGQSVTQVAFDLGYQNLSAFIAMFRKTLGTTPGRFFQTLEKGRF</sequence>
<dbReference type="SMART" id="SM00342">
    <property type="entry name" value="HTH_ARAC"/>
    <property type="match status" value="1"/>
</dbReference>
<feature type="domain" description="HTH araC/xylS-type" evidence="5">
    <location>
        <begin position="166"/>
        <end position="263"/>
    </location>
</feature>
<protein>
    <submittedName>
        <fullName evidence="6">Helix-turn-helix domain-containing protein</fullName>
    </submittedName>
</protein>
<dbReference type="InterPro" id="IPR011051">
    <property type="entry name" value="RmlC_Cupin_sf"/>
</dbReference>
<dbReference type="Gene3D" id="1.10.10.60">
    <property type="entry name" value="Homeodomain-like"/>
    <property type="match status" value="2"/>
</dbReference>
<evidence type="ECO:0000256" key="2">
    <source>
        <dbReference type="ARBA" id="ARBA00023015"/>
    </source>
</evidence>
<dbReference type="InterPro" id="IPR009057">
    <property type="entry name" value="Homeodomain-like_sf"/>
</dbReference>
<dbReference type="Proteomes" id="UP000464954">
    <property type="component" value="Chromosome"/>
</dbReference>
<reference evidence="6 7" key="1">
    <citation type="submission" date="2020-01" db="EMBL/GenBank/DDBJ databases">
        <title>Ponticoccus aerotolerans gen. nov., sp. nov., an anaerobic bacterium and proposal of Ponticoccusceae fam. nov., Ponticoccusles ord. nov. and Ponticoccuse classis nov. in the phylum Kiritimatiellaeota.</title>
        <authorList>
            <person name="Zhou L.Y."/>
            <person name="Du Z.J."/>
        </authorList>
    </citation>
    <scope>NUCLEOTIDE SEQUENCE [LARGE SCALE GENOMIC DNA]</scope>
    <source>
        <strain evidence="6 7">S-5007</strain>
    </source>
</reference>
<dbReference type="CDD" id="cd06124">
    <property type="entry name" value="cupin_NimR-like_N"/>
    <property type="match status" value="1"/>
</dbReference>
<dbReference type="GO" id="GO:0003700">
    <property type="term" value="F:DNA-binding transcription factor activity"/>
    <property type="evidence" value="ECO:0007669"/>
    <property type="project" value="InterPro"/>
</dbReference>
<dbReference type="InterPro" id="IPR003313">
    <property type="entry name" value="AraC-bd"/>
</dbReference>